<gene>
    <name evidence="1" type="ORF">ES332_D12G172200v1</name>
</gene>
<dbReference type="EMBL" id="CM017634">
    <property type="protein sequence ID" value="TYH39324.1"/>
    <property type="molecule type" value="Genomic_DNA"/>
</dbReference>
<name>A0A5D2I9N8_GOSTO</name>
<keyword evidence="2" id="KW-1185">Reference proteome</keyword>
<organism evidence="1 2">
    <name type="scientific">Gossypium tomentosum</name>
    <name type="common">Hawaiian cotton</name>
    <name type="synonym">Gossypium sandvicense</name>
    <dbReference type="NCBI Taxonomy" id="34277"/>
    <lineage>
        <taxon>Eukaryota</taxon>
        <taxon>Viridiplantae</taxon>
        <taxon>Streptophyta</taxon>
        <taxon>Embryophyta</taxon>
        <taxon>Tracheophyta</taxon>
        <taxon>Spermatophyta</taxon>
        <taxon>Magnoliopsida</taxon>
        <taxon>eudicotyledons</taxon>
        <taxon>Gunneridae</taxon>
        <taxon>Pentapetalae</taxon>
        <taxon>rosids</taxon>
        <taxon>malvids</taxon>
        <taxon>Malvales</taxon>
        <taxon>Malvaceae</taxon>
        <taxon>Malvoideae</taxon>
        <taxon>Gossypium</taxon>
    </lineage>
</organism>
<accession>A0A5D2I9N8</accession>
<sequence length="133" mass="14855">MNFLDSQEPFSKPKQLILSLLFLTTLKSPPTIHVQLNWLLKPYSSSQRFFCSGKLLGTYTLINIAPIPSHNHFPSITMNLFSQYSMLALKKPLSHTVINPPDLPIAATNLNSKLSSPQNFLTKSIDTISNLVS</sequence>
<evidence type="ECO:0000313" key="2">
    <source>
        <dbReference type="Proteomes" id="UP000322667"/>
    </source>
</evidence>
<protein>
    <submittedName>
        <fullName evidence="1">Uncharacterized protein</fullName>
    </submittedName>
</protein>
<dbReference type="Proteomes" id="UP000322667">
    <property type="component" value="Chromosome D12"/>
</dbReference>
<evidence type="ECO:0000313" key="1">
    <source>
        <dbReference type="EMBL" id="TYH39324.1"/>
    </source>
</evidence>
<dbReference type="AlphaFoldDB" id="A0A5D2I9N8"/>
<reference evidence="1 2" key="1">
    <citation type="submission" date="2019-07" db="EMBL/GenBank/DDBJ databases">
        <title>WGS assembly of Gossypium tomentosum.</title>
        <authorList>
            <person name="Chen Z.J."/>
            <person name="Sreedasyam A."/>
            <person name="Ando A."/>
            <person name="Song Q."/>
            <person name="De L."/>
            <person name="Hulse-Kemp A."/>
            <person name="Ding M."/>
            <person name="Ye W."/>
            <person name="Kirkbride R."/>
            <person name="Jenkins J."/>
            <person name="Plott C."/>
            <person name="Lovell J."/>
            <person name="Lin Y.-M."/>
            <person name="Vaughn R."/>
            <person name="Liu B."/>
            <person name="Li W."/>
            <person name="Simpson S."/>
            <person name="Scheffler B."/>
            <person name="Saski C."/>
            <person name="Grover C."/>
            <person name="Hu G."/>
            <person name="Conover J."/>
            <person name="Carlson J."/>
            <person name="Shu S."/>
            <person name="Boston L."/>
            <person name="Williams M."/>
            <person name="Peterson D."/>
            <person name="Mcgee K."/>
            <person name="Jones D."/>
            <person name="Wendel J."/>
            <person name="Stelly D."/>
            <person name="Grimwood J."/>
            <person name="Schmutz J."/>
        </authorList>
    </citation>
    <scope>NUCLEOTIDE SEQUENCE [LARGE SCALE GENOMIC DNA]</scope>
    <source>
        <strain evidence="1">7179.01</strain>
    </source>
</reference>
<proteinExistence type="predicted"/>